<dbReference type="Gramene" id="KQK96797">
    <property type="protein sequence ID" value="KQK96797"/>
    <property type="gene ID" value="SETIT_012516mg"/>
</dbReference>
<evidence type="ECO:0000313" key="2">
    <source>
        <dbReference type="Proteomes" id="UP000004995"/>
    </source>
</evidence>
<proteinExistence type="predicted"/>
<protein>
    <submittedName>
        <fullName evidence="1">Uncharacterized protein</fullName>
    </submittedName>
</protein>
<accession>K3YE55</accession>
<name>K3YE55_SETIT</name>
<reference evidence="1" key="2">
    <citation type="submission" date="2018-08" db="UniProtKB">
        <authorList>
            <consortium name="EnsemblPlants"/>
        </authorList>
    </citation>
    <scope>IDENTIFICATION</scope>
    <source>
        <strain evidence="1">Yugu1</strain>
    </source>
</reference>
<dbReference type="InParanoid" id="K3YE55"/>
<dbReference type="EMBL" id="AGNK02004262">
    <property type="status" value="NOT_ANNOTATED_CDS"/>
    <property type="molecule type" value="Genomic_DNA"/>
</dbReference>
<organism evidence="1 2">
    <name type="scientific">Setaria italica</name>
    <name type="common">Foxtail millet</name>
    <name type="synonym">Panicum italicum</name>
    <dbReference type="NCBI Taxonomy" id="4555"/>
    <lineage>
        <taxon>Eukaryota</taxon>
        <taxon>Viridiplantae</taxon>
        <taxon>Streptophyta</taxon>
        <taxon>Embryophyta</taxon>
        <taxon>Tracheophyta</taxon>
        <taxon>Spermatophyta</taxon>
        <taxon>Magnoliopsida</taxon>
        <taxon>Liliopsida</taxon>
        <taxon>Poales</taxon>
        <taxon>Poaceae</taxon>
        <taxon>PACMAD clade</taxon>
        <taxon>Panicoideae</taxon>
        <taxon>Panicodae</taxon>
        <taxon>Paniceae</taxon>
        <taxon>Cenchrinae</taxon>
        <taxon>Setaria</taxon>
    </lineage>
</organism>
<dbReference type="AlphaFoldDB" id="K3YE55"/>
<dbReference type="EnsemblPlants" id="KQK96797">
    <property type="protein sequence ID" value="KQK96797"/>
    <property type="gene ID" value="SETIT_012516mg"/>
</dbReference>
<reference evidence="2" key="1">
    <citation type="journal article" date="2012" name="Nat. Biotechnol.">
        <title>Reference genome sequence of the model plant Setaria.</title>
        <authorList>
            <person name="Bennetzen J.L."/>
            <person name="Schmutz J."/>
            <person name="Wang H."/>
            <person name="Percifield R."/>
            <person name="Hawkins J."/>
            <person name="Pontaroli A.C."/>
            <person name="Estep M."/>
            <person name="Feng L."/>
            <person name="Vaughn J.N."/>
            <person name="Grimwood J."/>
            <person name="Jenkins J."/>
            <person name="Barry K."/>
            <person name="Lindquist E."/>
            <person name="Hellsten U."/>
            <person name="Deshpande S."/>
            <person name="Wang X."/>
            <person name="Wu X."/>
            <person name="Mitros T."/>
            <person name="Triplett J."/>
            <person name="Yang X."/>
            <person name="Ye C.Y."/>
            <person name="Mauro-Herrera M."/>
            <person name="Wang L."/>
            <person name="Li P."/>
            <person name="Sharma M."/>
            <person name="Sharma R."/>
            <person name="Ronald P.C."/>
            <person name="Panaud O."/>
            <person name="Kellogg E.A."/>
            <person name="Brutnell T.P."/>
            <person name="Doust A.N."/>
            <person name="Tuskan G.A."/>
            <person name="Rokhsar D."/>
            <person name="Devos K.M."/>
        </authorList>
    </citation>
    <scope>NUCLEOTIDE SEQUENCE [LARGE SCALE GENOMIC DNA]</scope>
    <source>
        <strain evidence="2">cv. Yugu1</strain>
    </source>
</reference>
<dbReference type="Proteomes" id="UP000004995">
    <property type="component" value="Unassembled WGS sequence"/>
</dbReference>
<evidence type="ECO:0000313" key="1">
    <source>
        <dbReference type="EnsemblPlants" id="KQK96797"/>
    </source>
</evidence>
<keyword evidence="2" id="KW-1185">Reference proteome</keyword>
<dbReference type="HOGENOM" id="CLU_3433319_0_0_1"/>
<sequence>MPSIQRKQQQMNYLQR</sequence>